<evidence type="ECO:0000256" key="2">
    <source>
        <dbReference type="ARBA" id="ARBA00004323"/>
    </source>
</evidence>
<dbReference type="Pfam" id="PF13334">
    <property type="entry name" value="DUF4094"/>
    <property type="match status" value="1"/>
</dbReference>
<gene>
    <name evidence="16" type="ORF">TEA_016152</name>
</gene>
<evidence type="ECO:0000256" key="1">
    <source>
        <dbReference type="ARBA" id="ARBA00001936"/>
    </source>
</evidence>
<evidence type="ECO:0000256" key="3">
    <source>
        <dbReference type="ARBA" id="ARBA00004922"/>
    </source>
</evidence>
<evidence type="ECO:0000256" key="11">
    <source>
        <dbReference type="ARBA" id="ARBA00023136"/>
    </source>
</evidence>
<comment type="caution">
    <text evidence="16">The sequence shown here is derived from an EMBL/GenBank/DDBJ whole genome shotgun (WGS) entry which is preliminary data.</text>
</comment>
<evidence type="ECO:0000256" key="14">
    <source>
        <dbReference type="SAM" id="Phobius"/>
    </source>
</evidence>
<dbReference type="Gene3D" id="3.90.550.50">
    <property type="match status" value="1"/>
</dbReference>
<comment type="cofactor">
    <cofactor evidence="1">
        <name>Mn(2+)</name>
        <dbReference type="ChEBI" id="CHEBI:29035"/>
    </cofactor>
</comment>
<evidence type="ECO:0000256" key="9">
    <source>
        <dbReference type="ARBA" id="ARBA00022989"/>
    </source>
</evidence>
<evidence type="ECO:0000256" key="12">
    <source>
        <dbReference type="ARBA" id="ARBA00023211"/>
    </source>
</evidence>
<evidence type="ECO:0000256" key="4">
    <source>
        <dbReference type="ARBA" id="ARBA00008661"/>
    </source>
</evidence>
<dbReference type="GO" id="GO:0008378">
    <property type="term" value="F:galactosyltransferase activity"/>
    <property type="evidence" value="ECO:0007669"/>
    <property type="project" value="TreeGrafter"/>
</dbReference>
<keyword evidence="10" id="KW-0333">Golgi apparatus</keyword>
<keyword evidence="8" id="KW-0735">Signal-anchor</keyword>
<dbReference type="UniPathway" id="UPA00378"/>
<evidence type="ECO:0000256" key="5">
    <source>
        <dbReference type="ARBA" id="ARBA00022676"/>
    </source>
</evidence>
<evidence type="ECO:0000313" key="17">
    <source>
        <dbReference type="Proteomes" id="UP000306102"/>
    </source>
</evidence>
<evidence type="ECO:0000256" key="6">
    <source>
        <dbReference type="ARBA" id="ARBA00022679"/>
    </source>
</evidence>
<evidence type="ECO:0000256" key="7">
    <source>
        <dbReference type="ARBA" id="ARBA00022692"/>
    </source>
</evidence>
<evidence type="ECO:0000256" key="13">
    <source>
        <dbReference type="SAM" id="MobiDB-lite"/>
    </source>
</evidence>
<keyword evidence="5" id="KW-0328">Glycosyltransferase</keyword>
<evidence type="ECO:0000259" key="15">
    <source>
        <dbReference type="Pfam" id="PF13334"/>
    </source>
</evidence>
<keyword evidence="12" id="KW-0464">Manganese</keyword>
<evidence type="ECO:0000256" key="8">
    <source>
        <dbReference type="ARBA" id="ARBA00022968"/>
    </source>
</evidence>
<feature type="region of interest" description="Disordered" evidence="13">
    <location>
        <begin position="1"/>
        <end position="58"/>
    </location>
</feature>
<evidence type="ECO:0000313" key="16">
    <source>
        <dbReference type="EMBL" id="THG12822.1"/>
    </source>
</evidence>
<feature type="transmembrane region" description="Helical" evidence="14">
    <location>
        <begin position="122"/>
        <end position="142"/>
    </location>
</feature>
<organism evidence="16 17">
    <name type="scientific">Camellia sinensis var. sinensis</name>
    <name type="common">China tea</name>
    <dbReference type="NCBI Taxonomy" id="542762"/>
    <lineage>
        <taxon>Eukaryota</taxon>
        <taxon>Viridiplantae</taxon>
        <taxon>Streptophyta</taxon>
        <taxon>Embryophyta</taxon>
        <taxon>Tracheophyta</taxon>
        <taxon>Spermatophyta</taxon>
        <taxon>Magnoliopsida</taxon>
        <taxon>eudicotyledons</taxon>
        <taxon>Gunneridae</taxon>
        <taxon>Pentapetalae</taxon>
        <taxon>asterids</taxon>
        <taxon>Ericales</taxon>
        <taxon>Theaceae</taxon>
        <taxon>Camellia</taxon>
    </lineage>
</organism>
<dbReference type="EMBL" id="SDRB02006323">
    <property type="protein sequence ID" value="THG12822.1"/>
    <property type="molecule type" value="Genomic_DNA"/>
</dbReference>
<keyword evidence="11 14" id="KW-0472">Membrane</keyword>
<proteinExistence type="inferred from homology"/>
<dbReference type="PANTHER" id="PTHR11214:SF5">
    <property type="entry name" value="BETA-1,3-GALACTOSYLTRANSFERASE 4-RELATED"/>
    <property type="match status" value="1"/>
</dbReference>
<keyword evidence="17" id="KW-1185">Reference proteome</keyword>
<dbReference type="GO" id="GO:0000139">
    <property type="term" value="C:Golgi membrane"/>
    <property type="evidence" value="ECO:0007669"/>
    <property type="project" value="UniProtKB-SubCell"/>
</dbReference>
<accession>A0A4S4E9M1</accession>
<reference evidence="16 17" key="1">
    <citation type="journal article" date="2018" name="Proc. Natl. Acad. Sci. U.S.A.">
        <title>Draft genome sequence of Camellia sinensis var. sinensis provides insights into the evolution of the tea genome and tea quality.</title>
        <authorList>
            <person name="Wei C."/>
            <person name="Yang H."/>
            <person name="Wang S."/>
            <person name="Zhao J."/>
            <person name="Liu C."/>
            <person name="Gao L."/>
            <person name="Xia E."/>
            <person name="Lu Y."/>
            <person name="Tai Y."/>
            <person name="She G."/>
            <person name="Sun J."/>
            <person name="Cao H."/>
            <person name="Tong W."/>
            <person name="Gao Q."/>
            <person name="Li Y."/>
            <person name="Deng W."/>
            <person name="Jiang X."/>
            <person name="Wang W."/>
            <person name="Chen Q."/>
            <person name="Zhang S."/>
            <person name="Li H."/>
            <person name="Wu J."/>
            <person name="Wang P."/>
            <person name="Li P."/>
            <person name="Shi C."/>
            <person name="Zheng F."/>
            <person name="Jian J."/>
            <person name="Huang B."/>
            <person name="Shan D."/>
            <person name="Shi M."/>
            <person name="Fang C."/>
            <person name="Yue Y."/>
            <person name="Li F."/>
            <person name="Li D."/>
            <person name="Wei S."/>
            <person name="Han B."/>
            <person name="Jiang C."/>
            <person name="Yin Y."/>
            <person name="Xia T."/>
            <person name="Zhang Z."/>
            <person name="Bennetzen J.L."/>
            <person name="Zhao S."/>
            <person name="Wan X."/>
        </authorList>
    </citation>
    <scope>NUCLEOTIDE SEQUENCE [LARGE SCALE GENOMIC DNA]</scope>
    <source>
        <strain evidence="17">cv. Shuchazao</strain>
        <tissue evidence="16">Leaf</tissue>
    </source>
</reference>
<keyword evidence="6" id="KW-0808">Transferase</keyword>
<sequence length="596" mass="67088">MRSMWKSQESEIRLREATEGRRERMETESSSAEAPWSTRIGGRASPTLPRSPPVKRGQGGKCLIMSAHGQFGEPRGNHVYNNNPLLAPLFKSLRLLLENKTAMSWKSKGAESNSKSVLSRKLTLLLCIGCFCVGMLFSDRMWTVPEVKGMPRRTGIEHKMLKFALEDCDPRIKDEKKESKDILVEVSKTHYAIQTLDKTISHLEMELAAARAAQDSILSGSPISEDLRITEPHRKRKYLMVIGVNTAFSSRKRRDSVRATWMPQGDKRKKLEEEKGIIIRFVIGHRILKHFGEAQDYSVVLLSWLSVCGITMVPPPLFGKDCPVILIHALFKMIFRIENIPYFAQMRKGGILDRAIEAEEKKHGDILRLEHVEGYLELSAKTKIYFTTAVAQWDADFYVKVDDDVHVNIATLGATLMRHQSKPRVYIGCMKSGPVLAQKGVRYHEPEYWKFGEGGNKYFRHATGQLYAISKDLASYISINQHVLHKYANEDVSLGSWFIGLDVEHIDDRRLCCGTPPGNGINFLKIASGKLRQATSVLLPLIGAAVGFASLLRGSRRFIDVVGKAKMPCGVPLSEGQHVFQPLEEARQSTSLCQRL</sequence>
<dbReference type="PANTHER" id="PTHR11214">
    <property type="entry name" value="BETA-1,3-N-ACETYLGLUCOSAMINYLTRANSFERASE"/>
    <property type="match status" value="1"/>
</dbReference>
<comment type="pathway">
    <text evidence="3">Protein modification; protein glycosylation.</text>
</comment>
<feature type="compositionally biased region" description="Basic and acidic residues" evidence="13">
    <location>
        <begin position="8"/>
        <end position="27"/>
    </location>
</feature>
<protein>
    <recommendedName>
        <fullName evidence="15">DUF4094 domain-containing protein</fullName>
    </recommendedName>
</protein>
<dbReference type="STRING" id="542762.A0A4S4E9M1"/>
<dbReference type="AlphaFoldDB" id="A0A4S4E9M1"/>
<dbReference type="InterPro" id="IPR002659">
    <property type="entry name" value="Glyco_trans_31"/>
</dbReference>
<comment type="similarity">
    <text evidence="4">Belongs to the glycosyltransferase 31 family.</text>
</comment>
<keyword evidence="9 14" id="KW-1133">Transmembrane helix</keyword>
<keyword evidence="7 14" id="KW-0812">Transmembrane</keyword>
<dbReference type="Proteomes" id="UP000306102">
    <property type="component" value="Unassembled WGS sequence"/>
</dbReference>
<name>A0A4S4E9M1_CAMSN</name>
<comment type="subcellular location">
    <subcellularLocation>
        <location evidence="2">Golgi apparatus membrane</location>
        <topology evidence="2">Single-pass type II membrane protein</topology>
    </subcellularLocation>
</comment>
<feature type="domain" description="DUF4094" evidence="15">
    <location>
        <begin position="119"/>
        <end position="213"/>
    </location>
</feature>
<dbReference type="Pfam" id="PF01762">
    <property type="entry name" value="Galactosyl_T"/>
    <property type="match status" value="1"/>
</dbReference>
<dbReference type="InterPro" id="IPR025298">
    <property type="entry name" value="DUF4094"/>
</dbReference>
<evidence type="ECO:0000256" key="10">
    <source>
        <dbReference type="ARBA" id="ARBA00023034"/>
    </source>
</evidence>